<gene>
    <name evidence="3" type="ORF">AYI68_g3067</name>
</gene>
<comment type="caution">
    <text evidence="3">The sequence shown here is derived from an EMBL/GenBank/DDBJ whole genome shotgun (WGS) entry which is preliminary data.</text>
</comment>
<reference evidence="3 4" key="1">
    <citation type="journal article" date="2016" name="Mol. Biol. Evol.">
        <title>Genome-Wide Survey of Gut Fungi (Harpellales) Reveals the First Horizontally Transferred Ubiquitin Gene from a Mosquito Host.</title>
        <authorList>
            <person name="Wang Y."/>
            <person name="White M.M."/>
            <person name="Kvist S."/>
            <person name="Moncalvo J.M."/>
        </authorList>
    </citation>
    <scope>NUCLEOTIDE SEQUENCE [LARGE SCALE GENOMIC DNA]</scope>
    <source>
        <strain evidence="3 4">ALG-7-W6</strain>
    </source>
</reference>
<feature type="domain" description="G patch" evidence="2">
    <location>
        <begin position="37"/>
        <end position="90"/>
    </location>
</feature>
<evidence type="ECO:0000313" key="3">
    <source>
        <dbReference type="EMBL" id="OLY82808.1"/>
    </source>
</evidence>
<proteinExistence type="predicted"/>
<dbReference type="PANTHER" id="PTHR13384:SF19">
    <property type="entry name" value="G PATCH DOMAIN-CONTAINING PROTEIN 1"/>
    <property type="match status" value="1"/>
</dbReference>
<evidence type="ECO:0000313" key="4">
    <source>
        <dbReference type="Proteomes" id="UP000187455"/>
    </source>
</evidence>
<organism evidence="3 4">
    <name type="scientific">Smittium mucronatum</name>
    <dbReference type="NCBI Taxonomy" id="133383"/>
    <lineage>
        <taxon>Eukaryota</taxon>
        <taxon>Fungi</taxon>
        <taxon>Fungi incertae sedis</taxon>
        <taxon>Zoopagomycota</taxon>
        <taxon>Kickxellomycotina</taxon>
        <taxon>Harpellomycetes</taxon>
        <taxon>Harpellales</taxon>
        <taxon>Legeriomycetaceae</taxon>
        <taxon>Smittium</taxon>
    </lineage>
</organism>
<protein>
    <submittedName>
        <fullName evidence="3">G patch domain-containing protein 1-like protein</fullName>
    </submittedName>
</protein>
<feature type="region of interest" description="Disordered" evidence="1">
    <location>
        <begin position="206"/>
        <end position="231"/>
    </location>
</feature>
<dbReference type="OrthoDB" id="20507at2759"/>
<dbReference type="GO" id="GO:0005634">
    <property type="term" value="C:nucleus"/>
    <property type="evidence" value="ECO:0007669"/>
    <property type="project" value="TreeGrafter"/>
</dbReference>
<feature type="region of interest" description="Disordered" evidence="1">
    <location>
        <begin position="163"/>
        <end position="186"/>
    </location>
</feature>
<dbReference type="EMBL" id="LSSL01001231">
    <property type="protein sequence ID" value="OLY82808.1"/>
    <property type="molecule type" value="Genomic_DNA"/>
</dbReference>
<dbReference type="Proteomes" id="UP000187455">
    <property type="component" value="Unassembled WGS sequence"/>
</dbReference>
<keyword evidence="4" id="KW-1185">Reference proteome</keyword>
<dbReference type="GO" id="GO:0003723">
    <property type="term" value="F:RNA binding"/>
    <property type="evidence" value="ECO:0007669"/>
    <property type="project" value="TreeGrafter"/>
</dbReference>
<feature type="compositionally biased region" description="Basic residues" evidence="1">
    <location>
        <begin position="174"/>
        <end position="185"/>
    </location>
</feature>
<evidence type="ECO:0000256" key="1">
    <source>
        <dbReference type="SAM" id="MobiDB-lite"/>
    </source>
</evidence>
<dbReference type="AlphaFoldDB" id="A0A1R0H0Y3"/>
<dbReference type="Pfam" id="PF26093">
    <property type="entry name" value="HTH_TGH"/>
    <property type="match status" value="1"/>
</dbReference>
<evidence type="ECO:0000259" key="2">
    <source>
        <dbReference type="Pfam" id="PF07713"/>
    </source>
</evidence>
<dbReference type="PANTHER" id="PTHR13384">
    <property type="entry name" value="G PATCH DOMAIN-CONTAINING PROTEIN 1"/>
    <property type="match status" value="1"/>
</dbReference>
<accession>A0A1R0H0Y3</accession>
<dbReference type="STRING" id="133383.A0A1R0H0Y3"/>
<name>A0A1R0H0Y3_9FUNG</name>
<dbReference type="GO" id="GO:0006397">
    <property type="term" value="P:mRNA processing"/>
    <property type="evidence" value="ECO:0007669"/>
    <property type="project" value="InterPro"/>
</dbReference>
<feature type="compositionally biased region" description="Polar residues" evidence="1">
    <location>
        <begin position="502"/>
        <end position="521"/>
    </location>
</feature>
<dbReference type="Pfam" id="PF07713">
    <property type="entry name" value="DUF1604"/>
    <property type="match status" value="1"/>
</dbReference>
<sequence length="584" mass="64660">MSYHQKERIRDDPDHDSDNELFVKYGSEYSETSSKFVPTHEQIATDDAGNRRFHGAFTGGFSAGYYNTVGSAEGWAPSTFVSSRSNRAKVFDYTKPHSEKDPQSFHLPNGENIDTSFISSMFRIDCQFDFNAYSPSIKVIGSSGLGFQNETLASIGYNAIDTINSSSTPDSNPKKPKKVKTKSFKKQPNSTLSFLFDDELQDEFLPSSLDSNPKQSKKPKISSNTSTAKFSMRPSDDALKIIHSKSNPSDSFKSPEKTVSLIPETLIESSICLDGKPPTEGFVIINNLSKKRFKYSSKILVLDDQYLIPDSFVQMHQFSGEKNSKVNSNESILAFEIDNSVEADPLNQKTQEKENSILAKIASLTKNDAENALKGFIPFSSDPQKQDRYKEFLNLLVSQSFSFPSSDLSSDISELDSFYQAARVFKPLSSTMSKRFTTSSDANSYLDKNPSSTTGLLDVDSRQQAAKMDMYGALTRVVSDWIPSTLLCRRMNIANPSLGRKGNSTYQEKNTDQSFSLPNPSNTIALKNNTIAENPNSNTNASTFQPTDSHLSAETFAGSVAKKLDLDDVTAPKSLFDDIFGDSD</sequence>
<dbReference type="InterPro" id="IPR011666">
    <property type="entry name" value="DUF1604"/>
</dbReference>
<feature type="region of interest" description="Disordered" evidence="1">
    <location>
        <begin position="497"/>
        <end position="521"/>
    </location>
</feature>